<dbReference type="AlphaFoldDB" id="A0A0B6Y7C2"/>
<proteinExistence type="predicted"/>
<protein>
    <submittedName>
        <fullName evidence="2">Uncharacterized protein</fullName>
    </submittedName>
</protein>
<dbReference type="EMBL" id="HACG01004515">
    <property type="protein sequence ID" value="CEK51380.1"/>
    <property type="molecule type" value="Transcribed_RNA"/>
</dbReference>
<feature type="region of interest" description="Disordered" evidence="1">
    <location>
        <begin position="1"/>
        <end position="71"/>
    </location>
</feature>
<name>A0A0B6Y7C2_9EUPU</name>
<feature type="compositionally biased region" description="Acidic residues" evidence="1">
    <location>
        <begin position="137"/>
        <end position="153"/>
    </location>
</feature>
<feature type="compositionally biased region" description="Low complexity" evidence="1">
    <location>
        <begin position="38"/>
        <end position="51"/>
    </location>
</feature>
<sequence length="153" mass="16652">QSLTSSIDDTSLTLTSQPFPHSRTDGEIISPLVSSPQTETTTAMTVLNTNTSNIPGDNRYQVENPSQGNPSLIRQIPSGSNSLDHILGSEEVTSIDRGECPDFLKASLVNQEAMEAEVDRTNTEQVEQSCLQMDTENMGDDQCSMEDGEVNRT</sequence>
<evidence type="ECO:0000313" key="2">
    <source>
        <dbReference type="EMBL" id="CEK51380.1"/>
    </source>
</evidence>
<evidence type="ECO:0000256" key="1">
    <source>
        <dbReference type="SAM" id="MobiDB-lite"/>
    </source>
</evidence>
<feature type="non-terminal residue" evidence="2">
    <location>
        <position position="153"/>
    </location>
</feature>
<accession>A0A0B6Y7C2</accession>
<feature type="region of interest" description="Disordered" evidence="1">
    <location>
        <begin position="134"/>
        <end position="153"/>
    </location>
</feature>
<reference evidence="2" key="1">
    <citation type="submission" date="2014-12" db="EMBL/GenBank/DDBJ databases">
        <title>Insight into the proteome of Arion vulgaris.</title>
        <authorList>
            <person name="Aradska J."/>
            <person name="Bulat T."/>
            <person name="Smidak R."/>
            <person name="Sarate P."/>
            <person name="Gangsoo J."/>
            <person name="Sialana F."/>
            <person name="Bilban M."/>
            <person name="Lubec G."/>
        </authorList>
    </citation>
    <scope>NUCLEOTIDE SEQUENCE</scope>
    <source>
        <tissue evidence="2">Skin</tissue>
    </source>
</reference>
<feature type="compositionally biased region" description="Polar residues" evidence="1">
    <location>
        <begin position="61"/>
        <end position="71"/>
    </location>
</feature>
<feature type="non-terminal residue" evidence="2">
    <location>
        <position position="1"/>
    </location>
</feature>
<gene>
    <name evidence="2" type="primary">ORF13270</name>
</gene>
<organism evidence="2">
    <name type="scientific">Arion vulgaris</name>
    <dbReference type="NCBI Taxonomy" id="1028688"/>
    <lineage>
        <taxon>Eukaryota</taxon>
        <taxon>Metazoa</taxon>
        <taxon>Spiralia</taxon>
        <taxon>Lophotrochozoa</taxon>
        <taxon>Mollusca</taxon>
        <taxon>Gastropoda</taxon>
        <taxon>Heterobranchia</taxon>
        <taxon>Euthyneura</taxon>
        <taxon>Panpulmonata</taxon>
        <taxon>Eupulmonata</taxon>
        <taxon>Stylommatophora</taxon>
        <taxon>Helicina</taxon>
        <taxon>Arionoidea</taxon>
        <taxon>Arionidae</taxon>
        <taxon>Arion</taxon>
    </lineage>
</organism>
<feature type="compositionally biased region" description="Low complexity" evidence="1">
    <location>
        <begin position="1"/>
        <end position="16"/>
    </location>
</feature>